<feature type="transmembrane region" description="Helical" evidence="6">
    <location>
        <begin position="213"/>
        <end position="233"/>
    </location>
</feature>
<evidence type="ECO:0000256" key="1">
    <source>
        <dbReference type="ARBA" id="ARBA00004141"/>
    </source>
</evidence>
<feature type="transmembrane region" description="Helical" evidence="6">
    <location>
        <begin position="93"/>
        <end position="111"/>
    </location>
</feature>
<feature type="domain" description="Major facilitator superfamily (MFS) profile" evidence="7">
    <location>
        <begin position="58"/>
        <end position="527"/>
    </location>
</feature>
<dbReference type="AlphaFoldDB" id="A0A5N6KTI6"/>
<protein>
    <recommendedName>
        <fullName evidence="7">Major facilitator superfamily (MFS) profile domain-containing protein</fullName>
    </recommendedName>
</protein>
<dbReference type="SUPFAM" id="SSF103473">
    <property type="entry name" value="MFS general substrate transporter"/>
    <property type="match status" value="1"/>
</dbReference>
<keyword evidence="9" id="KW-1185">Reference proteome</keyword>
<dbReference type="GO" id="GO:0022857">
    <property type="term" value="F:transmembrane transporter activity"/>
    <property type="evidence" value="ECO:0007669"/>
    <property type="project" value="InterPro"/>
</dbReference>
<dbReference type="Gene3D" id="1.20.1720.10">
    <property type="entry name" value="Multidrug resistance protein D"/>
    <property type="match status" value="1"/>
</dbReference>
<dbReference type="InterPro" id="IPR011701">
    <property type="entry name" value="MFS"/>
</dbReference>
<reference evidence="8 9" key="1">
    <citation type="submission" date="2019-06" db="EMBL/GenBank/DDBJ databases">
        <title>A chromosomal-level reference genome of Carpinus fangiana (Coryloideae, Betulaceae).</title>
        <authorList>
            <person name="Yang X."/>
            <person name="Wang Z."/>
            <person name="Zhang L."/>
            <person name="Hao G."/>
            <person name="Liu J."/>
            <person name="Yang Y."/>
        </authorList>
    </citation>
    <scope>NUCLEOTIDE SEQUENCE [LARGE SCALE GENOMIC DNA]</scope>
    <source>
        <strain evidence="8">Cfa_2016G</strain>
        <tissue evidence="8">Leaf</tissue>
    </source>
</reference>
<feature type="transmembrane region" description="Helical" evidence="6">
    <location>
        <begin position="57"/>
        <end position="81"/>
    </location>
</feature>
<feature type="transmembrane region" description="Helical" evidence="6">
    <location>
        <begin position="254"/>
        <end position="277"/>
    </location>
</feature>
<dbReference type="PANTHER" id="PTHR42718">
    <property type="entry name" value="MAJOR FACILITATOR SUPERFAMILY MULTIDRUG TRANSPORTER MFSC"/>
    <property type="match status" value="1"/>
</dbReference>
<evidence type="ECO:0000313" key="8">
    <source>
        <dbReference type="EMBL" id="KAB8345826.1"/>
    </source>
</evidence>
<evidence type="ECO:0000256" key="4">
    <source>
        <dbReference type="ARBA" id="ARBA00023136"/>
    </source>
</evidence>
<feature type="transmembrane region" description="Helical" evidence="6">
    <location>
        <begin position="123"/>
        <end position="142"/>
    </location>
</feature>
<organism evidence="8 9">
    <name type="scientific">Carpinus fangiana</name>
    <dbReference type="NCBI Taxonomy" id="176857"/>
    <lineage>
        <taxon>Eukaryota</taxon>
        <taxon>Viridiplantae</taxon>
        <taxon>Streptophyta</taxon>
        <taxon>Embryophyta</taxon>
        <taxon>Tracheophyta</taxon>
        <taxon>Spermatophyta</taxon>
        <taxon>Magnoliopsida</taxon>
        <taxon>eudicotyledons</taxon>
        <taxon>Gunneridae</taxon>
        <taxon>Pentapetalae</taxon>
        <taxon>rosids</taxon>
        <taxon>fabids</taxon>
        <taxon>Fagales</taxon>
        <taxon>Betulaceae</taxon>
        <taxon>Carpinus</taxon>
    </lineage>
</organism>
<name>A0A5N6KTI6_9ROSI</name>
<feature type="transmembrane region" description="Helical" evidence="6">
    <location>
        <begin position="365"/>
        <end position="386"/>
    </location>
</feature>
<evidence type="ECO:0000256" key="5">
    <source>
        <dbReference type="SAM" id="MobiDB-lite"/>
    </source>
</evidence>
<evidence type="ECO:0000256" key="6">
    <source>
        <dbReference type="SAM" id="Phobius"/>
    </source>
</evidence>
<evidence type="ECO:0000256" key="3">
    <source>
        <dbReference type="ARBA" id="ARBA00022989"/>
    </source>
</evidence>
<keyword evidence="4 6" id="KW-0472">Membrane</keyword>
<evidence type="ECO:0000256" key="2">
    <source>
        <dbReference type="ARBA" id="ARBA00022692"/>
    </source>
</evidence>
<feature type="transmembrane region" description="Helical" evidence="6">
    <location>
        <begin position="182"/>
        <end position="201"/>
    </location>
</feature>
<dbReference type="PROSITE" id="PS50850">
    <property type="entry name" value="MFS"/>
    <property type="match status" value="1"/>
</dbReference>
<comment type="caution">
    <text evidence="8">The sequence shown here is derived from an EMBL/GenBank/DDBJ whole genome shotgun (WGS) entry which is preliminary data.</text>
</comment>
<feature type="compositionally biased region" description="Basic and acidic residues" evidence="5">
    <location>
        <begin position="29"/>
        <end position="38"/>
    </location>
</feature>
<feature type="transmembrane region" description="Helical" evidence="6">
    <location>
        <begin position="418"/>
        <end position="444"/>
    </location>
</feature>
<gene>
    <name evidence="8" type="ORF">FH972_022881</name>
</gene>
<feature type="transmembrane region" description="Helical" evidence="6">
    <location>
        <begin position="327"/>
        <end position="345"/>
    </location>
</feature>
<feature type="compositionally biased region" description="Low complexity" evidence="5">
    <location>
        <begin position="1"/>
        <end position="17"/>
    </location>
</feature>
<proteinExistence type="predicted"/>
<dbReference type="OrthoDB" id="1938638at2759"/>
<feature type="region of interest" description="Disordered" evidence="5">
    <location>
        <begin position="1"/>
        <end position="52"/>
    </location>
</feature>
<accession>A0A5N6KTI6</accession>
<dbReference type="EMBL" id="VIBQ01000013">
    <property type="protein sequence ID" value="KAB8345826.1"/>
    <property type="molecule type" value="Genomic_DNA"/>
</dbReference>
<comment type="subcellular location">
    <subcellularLocation>
        <location evidence="1">Membrane</location>
        <topology evidence="1">Multi-pass membrane protein</topology>
    </subcellularLocation>
</comment>
<dbReference type="Proteomes" id="UP000327013">
    <property type="component" value="Unassembled WGS sequence"/>
</dbReference>
<evidence type="ECO:0000259" key="7">
    <source>
        <dbReference type="PROSITE" id="PS50850"/>
    </source>
</evidence>
<feature type="transmembrane region" description="Helical" evidence="6">
    <location>
        <begin position="465"/>
        <end position="484"/>
    </location>
</feature>
<evidence type="ECO:0000313" key="9">
    <source>
        <dbReference type="Proteomes" id="UP000327013"/>
    </source>
</evidence>
<feature type="transmembrane region" description="Helical" evidence="6">
    <location>
        <begin position="148"/>
        <end position="170"/>
    </location>
</feature>
<feature type="transmembrane region" description="Helical" evidence="6">
    <location>
        <begin position="504"/>
        <end position="523"/>
    </location>
</feature>
<dbReference type="InterPro" id="IPR020846">
    <property type="entry name" value="MFS_dom"/>
</dbReference>
<feature type="transmembrane region" description="Helical" evidence="6">
    <location>
        <begin position="393"/>
        <end position="412"/>
    </location>
</feature>
<dbReference type="Pfam" id="PF07690">
    <property type="entry name" value="MFS_1"/>
    <property type="match status" value="1"/>
</dbReference>
<dbReference type="InterPro" id="IPR036259">
    <property type="entry name" value="MFS_trans_sf"/>
</dbReference>
<keyword evidence="2 6" id="KW-0812">Transmembrane</keyword>
<dbReference type="PANTHER" id="PTHR42718:SF27">
    <property type="entry name" value="TRANSPORTER, PUTATIVE-RELATED"/>
    <property type="match status" value="1"/>
</dbReference>
<dbReference type="Gene3D" id="1.20.1250.20">
    <property type="entry name" value="MFS general substrate transporter like domains"/>
    <property type="match status" value="1"/>
</dbReference>
<keyword evidence="3 6" id="KW-1133">Transmembrane helix</keyword>
<feature type="transmembrane region" description="Helical" evidence="6">
    <location>
        <begin position="289"/>
        <end position="307"/>
    </location>
</feature>
<sequence length="534" mass="56384">MSTISTAELSTLASSTEPRATITTPPDASKADLDEVRRGPNRVTEAEPMPSRKTTTVVITSVTCITTLSTLISGVVTVAIPTMAKDVNLDDSLLLWPASVYALVCGCTLLLSGSVADAVGNRFTYLVGCLLQAIFTLAGGLSRTGTQLIVFRAIAGLALSLCLPSAVSIITNSIPTGQRRNVAFACMGGGQPVGFSLGLTLGGVFSDTIGWRWGFHIAAALNALVFGVALWGLPAEVGINYASSSIWGRIRNDIDWIGAFLASGSIAMLSYIFAALTTNASNIKSPTNLIILIVAILLIPTFVLWVARQTRLGRPALIPNSLWRSRIFSTICLCVLLTWGSFNALEQLLTFYFQYVQQVSALETSLRFLPAPVSGVAANLAMGLIVHKIPANWIAISVAAISCAASLIMALAQPHQSYWATSFISILLNPIGADSLFVVSNLLITSSFPAKTQALAGAVFNTVSQVGKSIGLASSAALASSITAKSTAEDKKGPEALLEGYHAAWWFCLALNATTLILSVWGLRKVGRVGEKRD</sequence>
<dbReference type="GO" id="GO:0016020">
    <property type="term" value="C:membrane"/>
    <property type="evidence" value="ECO:0007669"/>
    <property type="project" value="UniProtKB-SubCell"/>
</dbReference>